<comment type="similarity">
    <text evidence="2">Belongs to the steroid 5-alpha reductase family.</text>
</comment>
<feature type="transmembrane region" description="Helical" evidence="6">
    <location>
        <begin position="325"/>
        <end position="348"/>
    </location>
</feature>
<dbReference type="FunFam" id="1.20.120.1630:FF:000017">
    <property type="entry name" value="3-oxo-5-alpha-steroid 4-dehydrogenase family protein"/>
    <property type="match status" value="2"/>
</dbReference>
<organism evidence="9">
    <name type="scientific">Oryza punctata</name>
    <name type="common">Red rice</name>
    <dbReference type="NCBI Taxonomy" id="4537"/>
    <lineage>
        <taxon>Eukaryota</taxon>
        <taxon>Viridiplantae</taxon>
        <taxon>Streptophyta</taxon>
        <taxon>Embryophyta</taxon>
        <taxon>Tracheophyta</taxon>
        <taxon>Spermatophyta</taxon>
        <taxon>Magnoliopsida</taxon>
        <taxon>Liliopsida</taxon>
        <taxon>Poales</taxon>
        <taxon>Poaceae</taxon>
        <taxon>BOP clade</taxon>
        <taxon>Oryzoideae</taxon>
        <taxon>Oryzeae</taxon>
        <taxon>Oryzinae</taxon>
        <taxon>Oryza</taxon>
    </lineage>
</organism>
<comment type="subcellular location">
    <subcellularLocation>
        <location evidence="1">Membrane</location>
        <topology evidence="1">Multi-pass membrane protein</topology>
    </subcellularLocation>
</comment>
<dbReference type="OMA" id="LATCPHY"/>
<name>A0A0E0LHF3_ORYPU</name>
<dbReference type="InterPro" id="IPR039357">
    <property type="entry name" value="SRD5A/TECR"/>
</dbReference>
<evidence type="ECO:0000256" key="5">
    <source>
        <dbReference type="ARBA" id="ARBA00023136"/>
    </source>
</evidence>
<reference evidence="9" key="2">
    <citation type="submission" date="2018-05" db="EMBL/GenBank/DDBJ databases">
        <title>OpunRS2 (Oryza punctata Reference Sequence Version 2).</title>
        <authorList>
            <person name="Zhang J."/>
            <person name="Kudrna D."/>
            <person name="Lee S."/>
            <person name="Talag J."/>
            <person name="Welchert J."/>
            <person name="Wing R.A."/>
        </authorList>
    </citation>
    <scope>NUCLEOTIDE SEQUENCE [LARGE SCALE GENOMIC DNA]</scope>
</reference>
<keyword evidence="10" id="KW-1185">Reference proteome</keyword>
<dbReference type="AlphaFoldDB" id="A0A0E0LHF3"/>
<keyword evidence="7" id="KW-0732">Signal</keyword>
<dbReference type="InterPro" id="IPR001104">
    <property type="entry name" value="3-oxo-5_a-steroid_4-DH_C"/>
</dbReference>
<keyword evidence="5 6" id="KW-0472">Membrane</keyword>
<evidence type="ECO:0000313" key="10">
    <source>
        <dbReference type="Proteomes" id="UP000026962"/>
    </source>
</evidence>
<accession>A0A0E0LHF3</accession>
<evidence type="ECO:0000256" key="2">
    <source>
        <dbReference type="ARBA" id="ARBA00007742"/>
    </source>
</evidence>
<dbReference type="HOGENOM" id="CLU_558235_0_0_1"/>
<keyword evidence="3 6" id="KW-0812">Transmembrane</keyword>
<dbReference type="eggNOG" id="KOG1638">
    <property type="taxonomic scope" value="Eukaryota"/>
</dbReference>
<dbReference type="PANTHER" id="PTHR10556:SF35">
    <property type="entry name" value="3-OXO-5-ALPHA-STEROID 4-DEHYDROGENASE FAMILY PROTEIN"/>
    <property type="match status" value="1"/>
</dbReference>
<feature type="transmembrane region" description="Helical" evidence="6">
    <location>
        <begin position="163"/>
        <end position="186"/>
    </location>
</feature>
<dbReference type="PANTHER" id="PTHR10556">
    <property type="entry name" value="3-OXO-5-ALPHA-STEROID 4-DEHYDROGENASE"/>
    <property type="match status" value="1"/>
</dbReference>
<proteinExistence type="inferred from homology"/>
<dbReference type="GO" id="GO:0006629">
    <property type="term" value="P:lipid metabolic process"/>
    <property type="evidence" value="ECO:0007669"/>
    <property type="project" value="InterPro"/>
</dbReference>
<feature type="transmembrane region" description="Helical" evidence="6">
    <location>
        <begin position="74"/>
        <end position="95"/>
    </location>
</feature>
<evidence type="ECO:0000256" key="7">
    <source>
        <dbReference type="SAM" id="SignalP"/>
    </source>
</evidence>
<dbReference type="Proteomes" id="UP000026962">
    <property type="component" value="Chromosome 7"/>
</dbReference>
<evidence type="ECO:0000256" key="1">
    <source>
        <dbReference type="ARBA" id="ARBA00004141"/>
    </source>
</evidence>
<feature type="domain" description="3-oxo-5-alpha-steroid 4-dehydrogenase C-terminal" evidence="8">
    <location>
        <begin position="164"/>
        <end position="279"/>
    </location>
</feature>
<evidence type="ECO:0000313" key="9">
    <source>
        <dbReference type="EnsemblPlants" id="OPUNC07G03810.1"/>
    </source>
</evidence>
<dbReference type="PROSITE" id="PS50244">
    <property type="entry name" value="S5A_REDUCTASE"/>
    <property type="match status" value="2"/>
</dbReference>
<dbReference type="STRING" id="4537.A0A0E0LHF3"/>
<evidence type="ECO:0000256" key="6">
    <source>
        <dbReference type="SAM" id="Phobius"/>
    </source>
</evidence>
<feature type="transmembrane region" description="Helical" evidence="6">
    <location>
        <begin position="132"/>
        <end position="151"/>
    </location>
</feature>
<reference evidence="9" key="1">
    <citation type="submission" date="2015-04" db="UniProtKB">
        <authorList>
            <consortium name="EnsemblPlants"/>
        </authorList>
    </citation>
    <scope>IDENTIFICATION</scope>
</reference>
<evidence type="ECO:0000256" key="3">
    <source>
        <dbReference type="ARBA" id="ARBA00022692"/>
    </source>
</evidence>
<keyword evidence="4 6" id="KW-1133">Transmembrane helix</keyword>
<evidence type="ECO:0000256" key="4">
    <source>
        <dbReference type="ARBA" id="ARBA00022989"/>
    </source>
</evidence>
<feature type="chain" id="PRO_5012520149" description="3-oxo-5-alpha-steroid 4-dehydrogenase C-terminal domain-containing protein" evidence="7">
    <location>
        <begin position="16"/>
        <end position="489"/>
    </location>
</feature>
<dbReference type="GO" id="GO:0016020">
    <property type="term" value="C:membrane"/>
    <property type="evidence" value="ECO:0007669"/>
    <property type="project" value="UniProtKB-SubCell"/>
</dbReference>
<sequence>MWWWPPFLYPPPASAFVAAASVAQFAALAKAGLGELRGEHMAYSKFWQVVAGKQEKKKNGGAGGALLPSRQGMLVAYVPAFAAAAASFAVPGAVVGVRAQVLTAALTVHFLKRVLEVLLIHQYSGSMPLNTAITISSSYLVTTTTMIYAQHLAAGHPDPPVDLLYPGVVVFAVGIAGNFYHHYLLSQLRTTTKKKKQHGGDGGEKEYRIPTGGLFGLATCPHYLFEIVGFFGFAMIAQTAHALAVASGTAAYLAGRSCATRRWYESKFEDFPDSIKALVLLIHQYSGSMPLNTAITISSSYLVTTTTMIYAQHLAAGHPDPPVDLLYPGVVVFAVGIAGNFYHHYLLSQLRTTTKKKKQHGGDGGEKEYRIPTGGLFGLATCPHYLFEIVGFFGFAMIAQTAHALAVASGTAAYLAGRSCATRRWYESKFEDFPDSIKALVPYILIKKKREFIIFQYKKQLKICKEFALVIQRAKQPYFPKIQQWLDNL</sequence>
<protein>
    <recommendedName>
        <fullName evidence="8">3-oxo-5-alpha-steroid 4-dehydrogenase C-terminal domain-containing protein</fullName>
    </recommendedName>
</protein>
<feature type="domain" description="3-oxo-5-alpha-steroid 4-dehydrogenase C-terminal" evidence="8">
    <location>
        <begin position="326"/>
        <end position="445"/>
    </location>
</feature>
<evidence type="ECO:0000259" key="8">
    <source>
        <dbReference type="Pfam" id="PF02544"/>
    </source>
</evidence>
<dbReference type="GO" id="GO:0016627">
    <property type="term" value="F:oxidoreductase activity, acting on the CH-CH group of donors"/>
    <property type="evidence" value="ECO:0007669"/>
    <property type="project" value="InterPro"/>
</dbReference>
<dbReference type="Pfam" id="PF02544">
    <property type="entry name" value="Steroid_dh"/>
    <property type="match status" value="2"/>
</dbReference>
<dbReference type="EnsemblPlants" id="OPUNC07G03810.1">
    <property type="protein sequence ID" value="OPUNC07G03810.1"/>
    <property type="gene ID" value="OPUNC07G03810"/>
</dbReference>
<dbReference type="Gramene" id="OPUNC07G03810.1">
    <property type="protein sequence ID" value="OPUNC07G03810.1"/>
    <property type="gene ID" value="OPUNC07G03810"/>
</dbReference>
<feature type="signal peptide" evidence="7">
    <location>
        <begin position="1"/>
        <end position="15"/>
    </location>
</feature>